<evidence type="ECO:0000313" key="13">
    <source>
        <dbReference type="EMBL" id="CAK9156161.1"/>
    </source>
</evidence>
<keyword evidence="6 10" id="KW-1015">Disulfide bond</keyword>
<dbReference type="FunFam" id="2.60.120.10:FF:000005">
    <property type="entry name" value="Germin-like protein subfamily 1 member 8"/>
    <property type="match status" value="1"/>
</dbReference>
<evidence type="ECO:0000259" key="12">
    <source>
        <dbReference type="SMART" id="SM00835"/>
    </source>
</evidence>
<dbReference type="SMART" id="SM00835">
    <property type="entry name" value="Cupin_1"/>
    <property type="match status" value="1"/>
</dbReference>
<evidence type="ECO:0000256" key="8">
    <source>
        <dbReference type="PIRSR" id="PIRSR601929-1"/>
    </source>
</evidence>
<keyword evidence="14" id="KW-1185">Reference proteome</keyword>
<dbReference type="GO" id="GO:0048046">
    <property type="term" value="C:apoplast"/>
    <property type="evidence" value="ECO:0007669"/>
    <property type="project" value="UniProtKB-SubCell"/>
</dbReference>
<evidence type="ECO:0000256" key="10">
    <source>
        <dbReference type="PIRSR" id="PIRSR601929-3"/>
    </source>
</evidence>
<dbReference type="EMBL" id="CAUOFW020002804">
    <property type="protein sequence ID" value="CAK9156161.1"/>
    <property type="molecule type" value="Genomic_DNA"/>
</dbReference>
<feature type="domain" description="Cupin type-1" evidence="12">
    <location>
        <begin position="59"/>
        <end position="194"/>
    </location>
</feature>
<name>A0ABC8SJG0_9AQUA</name>
<keyword evidence="5 8" id="KW-0479">Metal-binding</keyword>
<dbReference type="InterPro" id="IPR014710">
    <property type="entry name" value="RmlC-like_jellyroll"/>
</dbReference>
<keyword evidence="11" id="KW-0732">Signal</keyword>
<feature type="disulfide bond" evidence="10">
    <location>
        <begin position="30"/>
        <end position="45"/>
    </location>
</feature>
<dbReference type="InterPro" id="IPR011051">
    <property type="entry name" value="RmlC_Cupin_sf"/>
</dbReference>
<dbReference type="Proteomes" id="UP001642360">
    <property type="component" value="Unassembled WGS sequence"/>
</dbReference>
<dbReference type="PANTHER" id="PTHR31238">
    <property type="entry name" value="GERMIN-LIKE PROTEIN SUBFAMILY 3 MEMBER 3"/>
    <property type="match status" value="1"/>
</dbReference>
<organism evidence="13 14">
    <name type="scientific">Ilex paraguariensis</name>
    <name type="common">yerba mate</name>
    <dbReference type="NCBI Taxonomy" id="185542"/>
    <lineage>
        <taxon>Eukaryota</taxon>
        <taxon>Viridiplantae</taxon>
        <taxon>Streptophyta</taxon>
        <taxon>Embryophyta</taxon>
        <taxon>Tracheophyta</taxon>
        <taxon>Spermatophyta</taxon>
        <taxon>Magnoliopsida</taxon>
        <taxon>eudicotyledons</taxon>
        <taxon>Gunneridae</taxon>
        <taxon>Pentapetalae</taxon>
        <taxon>asterids</taxon>
        <taxon>campanulids</taxon>
        <taxon>Aquifoliales</taxon>
        <taxon>Aquifoliaceae</taxon>
        <taxon>Ilex</taxon>
    </lineage>
</organism>
<keyword evidence="3 11" id="KW-0052">Apoplast</keyword>
<dbReference type="SUPFAM" id="SSF51182">
    <property type="entry name" value="RmlC-like cupins"/>
    <property type="match status" value="1"/>
</dbReference>
<evidence type="ECO:0000256" key="6">
    <source>
        <dbReference type="ARBA" id="ARBA00023157"/>
    </source>
</evidence>
<dbReference type="Pfam" id="PF00190">
    <property type="entry name" value="Cupin_1"/>
    <property type="match status" value="1"/>
</dbReference>
<sequence>MAPRFLLLGLLAIALSLALAFDYSPLQNICVANPNSLVLVNGLVCKDPKLVQCNDFLFRGLHLVGNTSNSVGSRVAPVNVAQILGLNTLGISLVRINYAPCGTNPPYTHPCATEILTVLQGNFIVGFVTSNPENRLISKVLKKGDVFVFPAGLVHFQCNVGYGNAIAIAALDSQNPGVIPIANAVFGSKPDIASDLLAKVF</sequence>
<dbReference type="AlphaFoldDB" id="A0ABC8SJG0"/>
<reference evidence="13 14" key="1">
    <citation type="submission" date="2024-02" db="EMBL/GenBank/DDBJ databases">
        <authorList>
            <person name="Vignale AGUSTIN F."/>
            <person name="Sosa J E."/>
            <person name="Modenutti C."/>
        </authorList>
    </citation>
    <scope>NUCLEOTIDE SEQUENCE [LARGE SCALE GENOMIC DNA]</scope>
</reference>
<feature type="binding site" evidence="8">
    <location>
        <position position="109"/>
    </location>
    <ligand>
        <name>oxalate</name>
        <dbReference type="ChEBI" id="CHEBI:30623"/>
    </ligand>
</feature>
<feature type="signal peptide" evidence="11">
    <location>
        <begin position="1"/>
        <end position="20"/>
    </location>
</feature>
<evidence type="ECO:0000313" key="14">
    <source>
        <dbReference type="Proteomes" id="UP001642360"/>
    </source>
</evidence>
<feature type="binding site" evidence="8">
    <location>
        <position position="114"/>
    </location>
    <ligand>
        <name>oxalate</name>
        <dbReference type="ChEBI" id="CHEBI:30623"/>
    </ligand>
</feature>
<accession>A0ABC8SJG0</accession>
<dbReference type="InterPro" id="IPR001929">
    <property type="entry name" value="Germin"/>
</dbReference>
<feature type="chain" id="PRO_5044531508" description="Germin-like protein" evidence="11">
    <location>
        <begin position="21"/>
        <end position="201"/>
    </location>
</feature>
<gene>
    <name evidence="13" type="ORF">ILEXP_LOCUS24574</name>
</gene>
<evidence type="ECO:0000256" key="5">
    <source>
        <dbReference type="ARBA" id="ARBA00022723"/>
    </source>
</evidence>
<dbReference type="CDD" id="cd02241">
    <property type="entry name" value="cupin_OxOx"/>
    <property type="match status" value="1"/>
</dbReference>
<comment type="similarity">
    <text evidence="2 11">Belongs to the germin family.</text>
</comment>
<dbReference type="InterPro" id="IPR006045">
    <property type="entry name" value="Cupin_1"/>
</dbReference>
<feature type="binding site" evidence="9">
    <location>
        <position position="114"/>
    </location>
    <ligand>
        <name>Mn(2+)</name>
        <dbReference type="ChEBI" id="CHEBI:29035"/>
    </ligand>
</feature>
<evidence type="ECO:0000256" key="2">
    <source>
        <dbReference type="ARBA" id="ARBA00007456"/>
    </source>
</evidence>
<evidence type="ECO:0000256" key="7">
    <source>
        <dbReference type="ARBA" id="ARBA00023211"/>
    </source>
</evidence>
<feature type="binding site" evidence="9">
    <location>
        <position position="155"/>
    </location>
    <ligand>
        <name>Mn(2+)</name>
        <dbReference type="ChEBI" id="CHEBI:29035"/>
    </ligand>
</feature>
<comment type="caution">
    <text evidence="13">The sequence shown here is derived from an EMBL/GenBank/DDBJ whole genome shotgun (WGS) entry which is preliminary data.</text>
</comment>
<feature type="binding site" evidence="9">
    <location>
        <position position="109"/>
    </location>
    <ligand>
        <name>Mn(2+)</name>
        <dbReference type="ChEBI" id="CHEBI:29035"/>
    </ligand>
</feature>
<protein>
    <recommendedName>
        <fullName evidence="11">Germin-like protein</fullName>
    </recommendedName>
</protein>
<proteinExistence type="inferred from homology"/>
<feature type="binding site" evidence="8">
    <location>
        <position position="104"/>
    </location>
    <ligand>
        <name>oxalate</name>
        <dbReference type="ChEBI" id="CHEBI:30623"/>
    </ligand>
</feature>
<dbReference type="GO" id="GO:0030145">
    <property type="term" value="F:manganese ion binding"/>
    <property type="evidence" value="ECO:0007669"/>
    <property type="project" value="UniProtKB-UniRule"/>
</dbReference>
<keyword evidence="7 8" id="KW-0464">Manganese</keyword>
<evidence type="ECO:0000256" key="1">
    <source>
        <dbReference type="ARBA" id="ARBA00004271"/>
    </source>
</evidence>
<keyword evidence="4 11" id="KW-0964">Secreted</keyword>
<dbReference type="Gene3D" id="2.60.120.10">
    <property type="entry name" value="Jelly Rolls"/>
    <property type="match status" value="1"/>
</dbReference>
<evidence type="ECO:0000256" key="4">
    <source>
        <dbReference type="ARBA" id="ARBA00022525"/>
    </source>
</evidence>
<dbReference type="PRINTS" id="PR00325">
    <property type="entry name" value="GERMIN"/>
</dbReference>
<evidence type="ECO:0000256" key="9">
    <source>
        <dbReference type="PIRSR" id="PIRSR601929-2"/>
    </source>
</evidence>
<evidence type="ECO:0000256" key="11">
    <source>
        <dbReference type="RuleBase" id="RU366015"/>
    </source>
</evidence>
<comment type="subcellular location">
    <subcellularLocation>
        <location evidence="1 11">Secreted</location>
        <location evidence="1 11">Extracellular space</location>
        <location evidence="1 11">Apoplast</location>
    </subcellularLocation>
</comment>
<evidence type="ECO:0000256" key="3">
    <source>
        <dbReference type="ARBA" id="ARBA00022523"/>
    </source>
</evidence>